<comment type="subcellular location">
    <subcellularLocation>
        <location evidence="1">Membrane</location>
        <topology evidence="1">Multi-pass membrane protein</topology>
    </subcellularLocation>
</comment>
<evidence type="ECO:0000256" key="7">
    <source>
        <dbReference type="SAM" id="Phobius"/>
    </source>
</evidence>
<feature type="transmembrane region" description="Helical" evidence="7">
    <location>
        <begin position="167"/>
        <end position="189"/>
    </location>
</feature>
<keyword evidence="4 7" id="KW-1133">Transmembrane helix</keyword>
<evidence type="ECO:0000256" key="2">
    <source>
        <dbReference type="ARBA" id="ARBA00022448"/>
    </source>
</evidence>
<feature type="transmembrane region" description="Helical" evidence="7">
    <location>
        <begin position="71"/>
        <end position="88"/>
    </location>
</feature>
<feature type="transmembrane region" description="Helical" evidence="7">
    <location>
        <begin position="112"/>
        <end position="134"/>
    </location>
</feature>
<dbReference type="InterPro" id="IPR011701">
    <property type="entry name" value="MFS"/>
</dbReference>
<feature type="region of interest" description="Disordered" evidence="6">
    <location>
        <begin position="1"/>
        <end position="21"/>
    </location>
</feature>
<dbReference type="Proteomes" id="UP000813385">
    <property type="component" value="Unassembled WGS sequence"/>
</dbReference>
<proteinExistence type="predicted"/>
<feature type="transmembrane region" description="Helical" evidence="7">
    <location>
        <begin position="468"/>
        <end position="489"/>
    </location>
</feature>
<dbReference type="FunFam" id="1.20.1250.20:FF:000013">
    <property type="entry name" value="MFS general substrate transporter"/>
    <property type="match status" value="1"/>
</dbReference>
<dbReference type="GO" id="GO:0016020">
    <property type="term" value="C:membrane"/>
    <property type="evidence" value="ECO:0007669"/>
    <property type="project" value="UniProtKB-SubCell"/>
</dbReference>
<reference evidence="9" key="1">
    <citation type="journal article" date="2021" name="Nat. Commun.">
        <title>Genetic determinants of endophytism in the Arabidopsis root mycobiome.</title>
        <authorList>
            <person name="Mesny F."/>
            <person name="Miyauchi S."/>
            <person name="Thiergart T."/>
            <person name="Pickel B."/>
            <person name="Atanasova L."/>
            <person name="Karlsson M."/>
            <person name="Huettel B."/>
            <person name="Barry K.W."/>
            <person name="Haridas S."/>
            <person name="Chen C."/>
            <person name="Bauer D."/>
            <person name="Andreopoulos W."/>
            <person name="Pangilinan J."/>
            <person name="LaButti K."/>
            <person name="Riley R."/>
            <person name="Lipzen A."/>
            <person name="Clum A."/>
            <person name="Drula E."/>
            <person name="Henrissat B."/>
            <person name="Kohler A."/>
            <person name="Grigoriev I.V."/>
            <person name="Martin F.M."/>
            <person name="Hacquard S."/>
        </authorList>
    </citation>
    <scope>NUCLEOTIDE SEQUENCE</scope>
    <source>
        <strain evidence="9">MPI-CAGE-AT-0016</strain>
    </source>
</reference>
<dbReference type="Pfam" id="PF07690">
    <property type="entry name" value="MFS_1"/>
    <property type="match status" value="1"/>
</dbReference>
<dbReference type="AlphaFoldDB" id="A0A8K0TKJ1"/>
<dbReference type="InterPro" id="IPR020846">
    <property type="entry name" value="MFS_dom"/>
</dbReference>
<evidence type="ECO:0000259" key="8">
    <source>
        <dbReference type="PROSITE" id="PS50850"/>
    </source>
</evidence>
<dbReference type="OrthoDB" id="2250022at2759"/>
<feature type="compositionally biased region" description="Polar residues" evidence="6">
    <location>
        <begin position="1"/>
        <end position="17"/>
    </location>
</feature>
<dbReference type="SUPFAM" id="SSF103473">
    <property type="entry name" value="MFS general substrate transporter"/>
    <property type="match status" value="1"/>
</dbReference>
<dbReference type="FunFam" id="1.20.1250.20:FF:000057">
    <property type="entry name" value="MFS general substrate transporter"/>
    <property type="match status" value="1"/>
</dbReference>
<feature type="transmembrane region" description="Helical" evidence="7">
    <location>
        <begin position="201"/>
        <end position="223"/>
    </location>
</feature>
<keyword evidence="10" id="KW-1185">Reference proteome</keyword>
<name>A0A8K0TKJ1_9PEZI</name>
<evidence type="ECO:0000256" key="4">
    <source>
        <dbReference type="ARBA" id="ARBA00022989"/>
    </source>
</evidence>
<dbReference type="GO" id="GO:0022857">
    <property type="term" value="F:transmembrane transporter activity"/>
    <property type="evidence" value="ECO:0007669"/>
    <property type="project" value="InterPro"/>
</dbReference>
<dbReference type="PANTHER" id="PTHR43791:SF62">
    <property type="entry name" value="MAJOR FACILITATOR SUPERFAMILY (MFS) PROFILE DOMAIN-CONTAINING PROTEIN"/>
    <property type="match status" value="1"/>
</dbReference>
<organism evidence="9 10">
    <name type="scientific">Plectosphaerella cucumerina</name>
    <dbReference type="NCBI Taxonomy" id="40658"/>
    <lineage>
        <taxon>Eukaryota</taxon>
        <taxon>Fungi</taxon>
        <taxon>Dikarya</taxon>
        <taxon>Ascomycota</taxon>
        <taxon>Pezizomycotina</taxon>
        <taxon>Sordariomycetes</taxon>
        <taxon>Hypocreomycetidae</taxon>
        <taxon>Glomerellales</taxon>
        <taxon>Plectosphaerellaceae</taxon>
        <taxon>Plectosphaerella</taxon>
    </lineage>
</organism>
<protein>
    <submittedName>
        <fullName evidence="9">Major facilitator superfamily domain-containing protein</fullName>
    </submittedName>
</protein>
<feature type="transmembrane region" description="Helical" evidence="7">
    <location>
        <begin position="378"/>
        <end position="399"/>
    </location>
</feature>
<dbReference type="PROSITE" id="PS50850">
    <property type="entry name" value="MFS"/>
    <property type="match status" value="1"/>
</dbReference>
<feature type="domain" description="Major facilitator superfamily (MFS) profile" evidence="8">
    <location>
        <begin position="75"/>
        <end position="493"/>
    </location>
</feature>
<dbReference type="EMBL" id="JAGPXD010000002">
    <property type="protein sequence ID" value="KAH7369185.1"/>
    <property type="molecule type" value="Genomic_DNA"/>
</dbReference>
<evidence type="ECO:0000313" key="10">
    <source>
        <dbReference type="Proteomes" id="UP000813385"/>
    </source>
</evidence>
<keyword evidence="2" id="KW-0813">Transport</keyword>
<feature type="transmembrane region" description="Helical" evidence="7">
    <location>
        <begin position="435"/>
        <end position="456"/>
    </location>
</feature>
<evidence type="ECO:0000313" key="9">
    <source>
        <dbReference type="EMBL" id="KAH7369185.1"/>
    </source>
</evidence>
<feature type="transmembrane region" description="Helical" evidence="7">
    <location>
        <begin position="312"/>
        <end position="335"/>
    </location>
</feature>
<evidence type="ECO:0000256" key="3">
    <source>
        <dbReference type="ARBA" id="ARBA00022692"/>
    </source>
</evidence>
<gene>
    <name evidence="9" type="ORF">B0T11DRAFT_310465</name>
</gene>
<accession>A0A8K0TKJ1</accession>
<evidence type="ECO:0000256" key="5">
    <source>
        <dbReference type="ARBA" id="ARBA00023136"/>
    </source>
</evidence>
<feature type="transmembrane region" description="Helical" evidence="7">
    <location>
        <begin position="347"/>
        <end position="366"/>
    </location>
</feature>
<comment type="caution">
    <text evidence="9">The sequence shown here is derived from an EMBL/GenBank/DDBJ whole genome shotgun (WGS) entry which is preliminary data.</text>
</comment>
<dbReference type="Gene3D" id="1.20.1250.20">
    <property type="entry name" value="MFS general substrate transporter like domains"/>
    <property type="match status" value="2"/>
</dbReference>
<dbReference type="PANTHER" id="PTHR43791">
    <property type="entry name" value="PERMEASE-RELATED"/>
    <property type="match status" value="1"/>
</dbReference>
<feature type="transmembrane region" description="Helical" evidence="7">
    <location>
        <begin position="141"/>
        <end position="161"/>
    </location>
</feature>
<keyword evidence="5 7" id="KW-0472">Membrane</keyword>
<feature type="transmembrane region" description="Helical" evidence="7">
    <location>
        <begin position="405"/>
        <end position="423"/>
    </location>
</feature>
<sequence length="512" mass="56037">MTSPSNDQRENSPTGSAAPSVLGNEKMDVLHINDKMDLEVADQELPSVLAPIEALGIEDWRTLEKKIVRRLDLTLMPCLWVLYIFNYLDRASIAQARISSLDADLGLEGSEFGTAVSILFVGYILGQVPSNMIITLVRPSLYLPSCALIWSGVSAATAGVTSYQGLVVVRFFLGVVEAPLFPGAMYIMSCWYTRRELALRVAILFTGLTLAQAFSGLIAAAVFATLEQSHGLAGWQWLFIILAVVGAGFAVLSMFLLPDYPHSTSGSAQWSMTEDMRRLAAARIVADRVSVTEAKTGVWHGLRLCLTDYKTWILVVCNIAISAAYGFSNFFPAIVRGFGFESRTTTLLLTAPPYVFAAVGGLINSWHSDKTRERGYHYSAPIVVGLGGYVICLATNNVAARYTASFMYVGGMFIAYPLLHTWTAMTLSRTPEQKAASIAVVNVLGQIGNLTAPFFFKASDEPRYRLAFIMMIVMGGLSIAMAMLLKFCLRRANRKLLARARETNTAYNPYGL</sequence>
<evidence type="ECO:0000256" key="1">
    <source>
        <dbReference type="ARBA" id="ARBA00004141"/>
    </source>
</evidence>
<evidence type="ECO:0000256" key="6">
    <source>
        <dbReference type="SAM" id="MobiDB-lite"/>
    </source>
</evidence>
<dbReference type="InterPro" id="IPR036259">
    <property type="entry name" value="MFS_trans_sf"/>
</dbReference>
<keyword evidence="3 7" id="KW-0812">Transmembrane</keyword>
<feature type="transmembrane region" description="Helical" evidence="7">
    <location>
        <begin position="235"/>
        <end position="257"/>
    </location>
</feature>